<dbReference type="EnsemblMetazoa" id="CapteT197346">
    <property type="protein sequence ID" value="CapteP197346"/>
    <property type="gene ID" value="CapteG197346"/>
</dbReference>
<reference evidence="3" key="3">
    <citation type="submission" date="2015-06" db="UniProtKB">
        <authorList>
            <consortium name="EnsemblMetazoa"/>
        </authorList>
    </citation>
    <scope>IDENTIFICATION</scope>
</reference>
<feature type="compositionally biased region" description="Polar residues" evidence="1">
    <location>
        <begin position="47"/>
        <end position="65"/>
    </location>
</feature>
<protein>
    <submittedName>
        <fullName evidence="2 3">Uncharacterized protein</fullName>
    </submittedName>
</protein>
<organism evidence="2">
    <name type="scientific">Capitella teleta</name>
    <name type="common">Polychaete worm</name>
    <dbReference type="NCBI Taxonomy" id="283909"/>
    <lineage>
        <taxon>Eukaryota</taxon>
        <taxon>Metazoa</taxon>
        <taxon>Spiralia</taxon>
        <taxon>Lophotrochozoa</taxon>
        <taxon>Annelida</taxon>
        <taxon>Polychaeta</taxon>
        <taxon>Sedentaria</taxon>
        <taxon>Scolecida</taxon>
        <taxon>Capitellidae</taxon>
        <taxon>Capitella</taxon>
    </lineage>
</organism>
<dbReference type="HOGENOM" id="CLU_089438_0_0_1"/>
<feature type="region of interest" description="Disordered" evidence="1">
    <location>
        <begin position="169"/>
        <end position="192"/>
    </location>
</feature>
<evidence type="ECO:0000313" key="3">
    <source>
        <dbReference type="EnsemblMetazoa" id="CapteP197346"/>
    </source>
</evidence>
<dbReference type="EMBL" id="AMQN01002384">
    <property type="status" value="NOT_ANNOTATED_CDS"/>
    <property type="molecule type" value="Genomic_DNA"/>
</dbReference>
<evidence type="ECO:0000313" key="4">
    <source>
        <dbReference type="Proteomes" id="UP000014760"/>
    </source>
</evidence>
<evidence type="ECO:0000256" key="1">
    <source>
        <dbReference type="SAM" id="MobiDB-lite"/>
    </source>
</evidence>
<feature type="compositionally biased region" description="Polar residues" evidence="1">
    <location>
        <begin position="177"/>
        <end position="192"/>
    </location>
</feature>
<sequence>MAPGKLDANLIKSLLDEQSDMLKAEIKSIRDEVMSLKAELTALKSEASPQLQNSASPPSTRTLEDTVTASVKTALRDEKTKCKVVLSQLSENKRLTKDVEEMCQRTCRSRKDQAQYVAPRAQVRSLNDAALENGVNESFNIRKNGEVWGFTKSENGKWRRDVNWKLASTLSHEDQSPSDSPSGNGSTTPSQG</sequence>
<dbReference type="EMBL" id="KB309044">
    <property type="protein sequence ID" value="ELT95670.1"/>
    <property type="molecule type" value="Genomic_DNA"/>
</dbReference>
<evidence type="ECO:0000313" key="2">
    <source>
        <dbReference type="EMBL" id="ELT95670.1"/>
    </source>
</evidence>
<proteinExistence type="predicted"/>
<dbReference type="Proteomes" id="UP000014760">
    <property type="component" value="Unassembled WGS sequence"/>
</dbReference>
<name>R7TXG7_CAPTE</name>
<keyword evidence="4" id="KW-1185">Reference proteome</keyword>
<accession>R7TXG7</accession>
<dbReference type="AlphaFoldDB" id="R7TXG7"/>
<reference evidence="2 4" key="2">
    <citation type="journal article" date="2013" name="Nature">
        <title>Insights into bilaterian evolution from three spiralian genomes.</title>
        <authorList>
            <person name="Simakov O."/>
            <person name="Marletaz F."/>
            <person name="Cho S.J."/>
            <person name="Edsinger-Gonzales E."/>
            <person name="Havlak P."/>
            <person name="Hellsten U."/>
            <person name="Kuo D.H."/>
            <person name="Larsson T."/>
            <person name="Lv J."/>
            <person name="Arendt D."/>
            <person name="Savage R."/>
            <person name="Osoegawa K."/>
            <person name="de Jong P."/>
            <person name="Grimwood J."/>
            <person name="Chapman J.A."/>
            <person name="Shapiro H."/>
            <person name="Aerts A."/>
            <person name="Otillar R.P."/>
            <person name="Terry A.Y."/>
            <person name="Boore J.L."/>
            <person name="Grigoriev I.V."/>
            <person name="Lindberg D.R."/>
            <person name="Seaver E.C."/>
            <person name="Weisblat D.A."/>
            <person name="Putnam N.H."/>
            <person name="Rokhsar D.S."/>
        </authorList>
    </citation>
    <scope>NUCLEOTIDE SEQUENCE</scope>
    <source>
        <strain evidence="2 4">I ESC-2004</strain>
    </source>
</reference>
<reference evidence="4" key="1">
    <citation type="submission" date="2012-12" db="EMBL/GenBank/DDBJ databases">
        <authorList>
            <person name="Hellsten U."/>
            <person name="Grimwood J."/>
            <person name="Chapman J.A."/>
            <person name="Shapiro H."/>
            <person name="Aerts A."/>
            <person name="Otillar R.P."/>
            <person name="Terry A.Y."/>
            <person name="Boore J.L."/>
            <person name="Simakov O."/>
            <person name="Marletaz F."/>
            <person name="Cho S.-J."/>
            <person name="Edsinger-Gonzales E."/>
            <person name="Havlak P."/>
            <person name="Kuo D.-H."/>
            <person name="Larsson T."/>
            <person name="Lv J."/>
            <person name="Arendt D."/>
            <person name="Savage R."/>
            <person name="Osoegawa K."/>
            <person name="de Jong P."/>
            <person name="Lindberg D.R."/>
            <person name="Seaver E.C."/>
            <person name="Weisblat D.A."/>
            <person name="Putnam N.H."/>
            <person name="Grigoriev I.V."/>
            <person name="Rokhsar D.S."/>
        </authorList>
    </citation>
    <scope>NUCLEOTIDE SEQUENCE</scope>
    <source>
        <strain evidence="4">I ESC-2004</strain>
    </source>
</reference>
<feature type="region of interest" description="Disordered" evidence="1">
    <location>
        <begin position="44"/>
        <end position="65"/>
    </location>
</feature>
<gene>
    <name evidence="2" type="ORF">CAPTEDRAFT_197346</name>
</gene>